<name>A0A7V4G9C4_9BACT</name>
<protein>
    <submittedName>
        <fullName evidence="2">Uncharacterized protein</fullName>
    </submittedName>
</protein>
<sequence>MMVVRLRALPKQWQNAGLCRLPLGLMDEMQITPGDLLRVENCTAQKYAFARVFVRNRNLNLVDFQPGRPSEDAPEIELDPSLIDYLELQEKGQASISLSLEQGTLGISAITFITTEDLSDIEKLELTGFIKNAGWPVYPGAKFAVNLTGRPIVLKTFNNFTRPAVVQQQTVVSLKSDKHLEILWMEQDILAHEGVLKDLERQERLVQDELKHAGNMLQELEQEEKRLDELIKQLESEQSKIASEFALLLQKEVLKKEELKKIHDEGNRLDSRLQELREWIPPDFDLEAKLKERDEAQKAWDALVVKMEEKIRGLELN</sequence>
<reference evidence="2" key="1">
    <citation type="journal article" date="2020" name="mSystems">
        <title>Genome- and Community-Level Interaction Insights into Carbon Utilization and Element Cycling Functions of Hydrothermarchaeota in Hydrothermal Sediment.</title>
        <authorList>
            <person name="Zhou Z."/>
            <person name="Liu Y."/>
            <person name="Xu W."/>
            <person name="Pan J."/>
            <person name="Luo Z.H."/>
            <person name="Li M."/>
        </authorList>
    </citation>
    <scope>NUCLEOTIDE SEQUENCE [LARGE SCALE GENOMIC DNA]</scope>
    <source>
        <strain evidence="2">SpSt-548</strain>
    </source>
</reference>
<proteinExistence type="predicted"/>
<dbReference type="EMBL" id="DSXI01000484">
    <property type="protein sequence ID" value="HGS05692.1"/>
    <property type="molecule type" value="Genomic_DNA"/>
</dbReference>
<gene>
    <name evidence="2" type="ORF">ENT08_08170</name>
</gene>
<evidence type="ECO:0000256" key="1">
    <source>
        <dbReference type="SAM" id="Coils"/>
    </source>
</evidence>
<accession>A0A7V4G9C4</accession>
<comment type="caution">
    <text evidence="2">The sequence shown here is derived from an EMBL/GenBank/DDBJ whole genome shotgun (WGS) entry which is preliminary data.</text>
</comment>
<feature type="coiled-coil region" evidence="1">
    <location>
        <begin position="196"/>
        <end position="240"/>
    </location>
</feature>
<dbReference type="AlphaFoldDB" id="A0A7V4G9C4"/>
<evidence type="ECO:0000313" key="2">
    <source>
        <dbReference type="EMBL" id="HGS05692.1"/>
    </source>
</evidence>
<organism evidence="2">
    <name type="scientific">Desulfobacca acetoxidans</name>
    <dbReference type="NCBI Taxonomy" id="60893"/>
    <lineage>
        <taxon>Bacteria</taxon>
        <taxon>Pseudomonadati</taxon>
        <taxon>Thermodesulfobacteriota</taxon>
        <taxon>Desulfobaccia</taxon>
        <taxon>Desulfobaccales</taxon>
        <taxon>Desulfobaccaceae</taxon>
        <taxon>Desulfobacca</taxon>
    </lineage>
</organism>
<keyword evidence="1" id="KW-0175">Coiled coil</keyword>